<dbReference type="EMBL" id="JBJQND010000017">
    <property type="protein sequence ID" value="KAL3843268.1"/>
    <property type="molecule type" value="Genomic_DNA"/>
</dbReference>
<comment type="caution">
    <text evidence="1">The sequence shown here is derived from an EMBL/GenBank/DDBJ whole genome shotgun (WGS) entry which is preliminary data.</text>
</comment>
<protein>
    <submittedName>
        <fullName evidence="1">Uncharacterized protein</fullName>
    </submittedName>
</protein>
<name>A0ABD3U470_SINWO</name>
<keyword evidence="2" id="KW-1185">Reference proteome</keyword>
<evidence type="ECO:0000313" key="1">
    <source>
        <dbReference type="EMBL" id="KAL3843268.1"/>
    </source>
</evidence>
<reference evidence="1 2" key="1">
    <citation type="submission" date="2024-11" db="EMBL/GenBank/DDBJ databases">
        <title>Chromosome-level genome assembly of the freshwater bivalve Anodonta woodiana.</title>
        <authorList>
            <person name="Chen X."/>
        </authorList>
    </citation>
    <scope>NUCLEOTIDE SEQUENCE [LARGE SCALE GENOMIC DNA]</scope>
    <source>
        <strain evidence="1">MN2024</strain>
        <tissue evidence="1">Gills</tissue>
    </source>
</reference>
<evidence type="ECO:0000313" key="2">
    <source>
        <dbReference type="Proteomes" id="UP001634394"/>
    </source>
</evidence>
<gene>
    <name evidence="1" type="ORF">ACJMK2_021210</name>
</gene>
<dbReference type="Proteomes" id="UP001634394">
    <property type="component" value="Unassembled WGS sequence"/>
</dbReference>
<organism evidence="1 2">
    <name type="scientific">Sinanodonta woodiana</name>
    <name type="common">Chinese pond mussel</name>
    <name type="synonym">Anodonta woodiana</name>
    <dbReference type="NCBI Taxonomy" id="1069815"/>
    <lineage>
        <taxon>Eukaryota</taxon>
        <taxon>Metazoa</taxon>
        <taxon>Spiralia</taxon>
        <taxon>Lophotrochozoa</taxon>
        <taxon>Mollusca</taxon>
        <taxon>Bivalvia</taxon>
        <taxon>Autobranchia</taxon>
        <taxon>Heteroconchia</taxon>
        <taxon>Palaeoheterodonta</taxon>
        <taxon>Unionida</taxon>
        <taxon>Unionoidea</taxon>
        <taxon>Unionidae</taxon>
        <taxon>Unioninae</taxon>
        <taxon>Sinanodonta</taxon>
    </lineage>
</organism>
<sequence length="144" mass="16137">MSEKNKQTSAKSKEDSDLAFHYTSKEGMKGIAMSGQINASVAGKKDDVTFGAHKVYMTPRHPEKNTRLEIAKNNYDGSPDYAKSKLPSTEYAIGFNAKDIQAKREKDERSIQTVKGDVPLEKAQVIYKKKGDGYEKIWSKSDKK</sequence>
<dbReference type="AlphaFoldDB" id="A0ABD3U470"/>
<proteinExistence type="predicted"/>
<accession>A0ABD3U470</accession>